<name>A0A1X0RCW2_RHIZD</name>
<protein>
    <submittedName>
        <fullName evidence="1">Uncharacterized protein</fullName>
    </submittedName>
</protein>
<organism evidence="1">
    <name type="scientific">Rhizopus microsporus var. microsporus</name>
    <dbReference type="NCBI Taxonomy" id="86635"/>
    <lineage>
        <taxon>Eukaryota</taxon>
        <taxon>Fungi</taxon>
        <taxon>Fungi incertae sedis</taxon>
        <taxon>Mucoromycota</taxon>
        <taxon>Mucoromycotina</taxon>
        <taxon>Mucoromycetes</taxon>
        <taxon>Mucorales</taxon>
        <taxon>Mucorineae</taxon>
        <taxon>Rhizopodaceae</taxon>
        <taxon>Rhizopus</taxon>
    </lineage>
</organism>
<dbReference type="Proteomes" id="UP000242414">
    <property type="component" value="Unassembled WGS sequence"/>
</dbReference>
<dbReference type="OrthoDB" id="2273700at2759"/>
<dbReference type="VEuPathDB" id="FungiDB:BCV72DRAFT_302393"/>
<dbReference type="AlphaFoldDB" id="A0A1X0RCW2"/>
<gene>
    <name evidence="1" type="ORF">BCV72DRAFT_302393</name>
</gene>
<reference evidence="1" key="1">
    <citation type="journal article" date="2016" name="Proc. Natl. Acad. Sci. U.S.A.">
        <title>Lipid metabolic changes in an early divergent fungus govern the establishment of a mutualistic symbiosis with endobacteria.</title>
        <authorList>
            <person name="Lastovetsky O.A."/>
            <person name="Gaspar M.L."/>
            <person name="Mondo S.J."/>
            <person name="LaButti K.M."/>
            <person name="Sandor L."/>
            <person name="Grigoriev I.V."/>
            <person name="Henry S.A."/>
            <person name="Pawlowska T.E."/>
        </authorList>
    </citation>
    <scope>NUCLEOTIDE SEQUENCE [LARGE SCALE GENOMIC DNA]</scope>
    <source>
        <strain evidence="1">ATCC 52814</strain>
    </source>
</reference>
<dbReference type="EMBL" id="KV921871">
    <property type="protein sequence ID" value="ORE09883.1"/>
    <property type="molecule type" value="Genomic_DNA"/>
</dbReference>
<proteinExistence type="predicted"/>
<sequence length="61" mass="6710">MHVLYFFCESVLPVFKYFSAATGLLSFIRCEEASISCKQRGTYHLGIGSKLLDGLGACSKD</sequence>
<accession>A0A1X0RCW2</accession>
<evidence type="ECO:0000313" key="1">
    <source>
        <dbReference type="EMBL" id="ORE09883.1"/>
    </source>
</evidence>